<organism evidence="1 2">
    <name type="scientific">Rhodnius prolixus</name>
    <name type="common">Triatomid bug</name>
    <dbReference type="NCBI Taxonomy" id="13249"/>
    <lineage>
        <taxon>Eukaryota</taxon>
        <taxon>Metazoa</taxon>
        <taxon>Ecdysozoa</taxon>
        <taxon>Arthropoda</taxon>
        <taxon>Hexapoda</taxon>
        <taxon>Insecta</taxon>
        <taxon>Pterygota</taxon>
        <taxon>Neoptera</taxon>
        <taxon>Paraneoptera</taxon>
        <taxon>Hemiptera</taxon>
        <taxon>Heteroptera</taxon>
        <taxon>Panheteroptera</taxon>
        <taxon>Cimicomorpha</taxon>
        <taxon>Reduviidae</taxon>
        <taxon>Triatominae</taxon>
        <taxon>Rhodnius</taxon>
    </lineage>
</organism>
<reference evidence="1" key="1">
    <citation type="submission" date="2015-05" db="UniProtKB">
        <authorList>
            <consortium name="EnsemblMetazoa"/>
        </authorList>
    </citation>
    <scope>IDENTIFICATION</scope>
</reference>
<dbReference type="eggNOG" id="ENOG502RXUW">
    <property type="taxonomic scope" value="Eukaryota"/>
</dbReference>
<dbReference type="EMBL" id="ACPB03004948">
    <property type="status" value="NOT_ANNOTATED_CDS"/>
    <property type="molecule type" value="Genomic_DNA"/>
</dbReference>
<dbReference type="STRING" id="13249.T1HCS4"/>
<name>T1HCS4_RHOPR</name>
<evidence type="ECO:0000313" key="2">
    <source>
        <dbReference type="Proteomes" id="UP000015103"/>
    </source>
</evidence>
<dbReference type="InterPro" id="IPR038538">
    <property type="entry name" value="MTERF_sf"/>
</dbReference>
<accession>T1HCS4</accession>
<dbReference type="EnsemblMetazoa" id="RPRC001838-RA">
    <property type="protein sequence ID" value="RPRC001838-PA"/>
    <property type="gene ID" value="RPRC001838"/>
</dbReference>
<proteinExistence type="predicted"/>
<dbReference type="Proteomes" id="UP000015103">
    <property type="component" value="Unassembled WGS sequence"/>
</dbReference>
<protein>
    <submittedName>
        <fullName evidence="1">Uncharacterized protein</fullName>
    </submittedName>
</protein>
<dbReference type="Gene3D" id="1.25.70.10">
    <property type="entry name" value="Transcription termination factor 3, mitochondrial"/>
    <property type="match status" value="1"/>
</dbReference>
<keyword evidence="2" id="KW-1185">Reference proteome</keyword>
<dbReference type="InParanoid" id="T1HCS4"/>
<sequence>MSMSLYVLYRWCKYGLNNFARCETLSSCSLVLHLRNSSWNRNSSFCGNTVLKDNILNCSHVRFYCTVIENTRIKEGALRYFTYYGFKYEDTSTLIKSCPDITRLSEDKLNEILNCWAQCNFGEDQEEFNITKSQIAKSGVLQYTLDFIKKRIEFLIRVGVYKKLQPKKSTHVNPRLDIIVRTSDKEFSTKVAGVTLLEYEVFQQIFQKEEDDD</sequence>
<dbReference type="VEuPathDB" id="VectorBase:RPRC001838"/>
<dbReference type="HOGENOM" id="CLU_1295796_0_0_1"/>
<dbReference type="FunCoup" id="T1HCS4">
    <property type="interactions" value="7"/>
</dbReference>
<evidence type="ECO:0000313" key="1">
    <source>
        <dbReference type="EnsemblMetazoa" id="RPRC001838-PA"/>
    </source>
</evidence>
<dbReference type="AlphaFoldDB" id="T1HCS4"/>